<feature type="region of interest" description="Disordered" evidence="1">
    <location>
        <begin position="37"/>
        <end position="63"/>
    </location>
</feature>
<reference evidence="2 3" key="1">
    <citation type="submission" date="2016-09" db="EMBL/GenBank/DDBJ databases">
        <authorList>
            <person name="Capua I."/>
            <person name="De Benedictis P."/>
            <person name="Joannis T."/>
            <person name="Lombin L.H."/>
            <person name="Cattoli G."/>
        </authorList>
    </citation>
    <scope>NUCLEOTIDE SEQUENCE [LARGE SCALE GENOMIC DNA]</scope>
    <source>
        <strain evidence="2 3">IMI 309357</strain>
    </source>
</reference>
<feature type="compositionally biased region" description="Basic and acidic residues" evidence="1">
    <location>
        <begin position="46"/>
        <end position="57"/>
    </location>
</feature>
<keyword evidence="3" id="KW-1185">Reference proteome</keyword>
<organism evidence="2 3">
    <name type="scientific">Colletotrichum orchidophilum</name>
    <dbReference type="NCBI Taxonomy" id="1209926"/>
    <lineage>
        <taxon>Eukaryota</taxon>
        <taxon>Fungi</taxon>
        <taxon>Dikarya</taxon>
        <taxon>Ascomycota</taxon>
        <taxon>Pezizomycotina</taxon>
        <taxon>Sordariomycetes</taxon>
        <taxon>Hypocreomycetidae</taxon>
        <taxon>Glomerellales</taxon>
        <taxon>Glomerellaceae</taxon>
        <taxon>Colletotrichum</taxon>
    </lineage>
</organism>
<comment type="caution">
    <text evidence="2">The sequence shown here is derived from an EMBL/GenBank/DDBJ whole genome shotgun (WGS) entry which is preliminary data.</text>
</comment>
<dbReference type="EMBL" id="MJBS01000225">
    <property type="protein sequence ID" value="OHE90750.1"/>
    <property type="molecule type" value="Genomic_DNA"/>
</dbReference>
<feature type="non-terminal residue" evidence="2">
    <location>
        <position position="1"/>
    </location>
</feature>
<accession>A0A1G4ANJ3</accession>
<evidence type="ECO:0000313" key="3">
    <source>
        <dbReference type="Proteomes" id="UP000176998"/>
    </source>
</evidence>
<dbReference type="AlphaFoldDB" id="A0A1G4ANJ3"/>
<proteinExistence type="predicted"/>
<protein>
    <submittedName>
        <fullName evidence="2">Uncharacterized protein</fullName>
    </submittedName>
</protein>
<sequence length="63" mass="7212">TLSFVRGNCGSDTVLISERFGRRRTVIPPKRIGRGLRHWGRKVRKEGRSPRLSEKVSPRAVNK</sequence>
<gene>
    <name evidence="2" type="ORF">CORC01_13947</name>
</gene>
<dbReference type="RefSeq" id="XP_022467925.1">
    <property type="nucleotide sequence ID" value="XM_022625562.1"/>
</dbReference>
<name>A0A1G4ANJ3_9PEZI</name>
<evidence type="ECO:0000256" key="1">
    <source>
        <dbReference type="SAM" id="MobiDB-lite"/>
    </source>
</evidence>
<dbReference type="Proteomes" id="UP000176998">
    <property type="component" value="Unassembled WGS sequence"/>
</dbReference>
<dbReference type="GeneID" id="34567072"/>
<evidence type="ECO:0000313" key="2">
    <source>
        <dbReference type="EMBL" id="OHE90750.1"/>
    </source>
</evidence>